<sequence>MEAIKVLTINCERGVIETIQNFKQLTTFQIHYYYNECEHWKFPQSTAIVLFDSNQPNLTHRETIKLQQKVYMYLLQRYLQMKYQSKCEADSKFTKLMNILTCTKGRQKELILDFLSALPSDVCPLLNEIYDRTPVQTLLFSNLD</sequence>
<dbReference type="Gene3D" id="1.10.565.10">
    <property type="entry name" value="Retinoid X Receptor"/>
    <property type="match status" value="1"/>
</dbReference>
<accession>A0A7R9LYN8</accession>
<keyword evidence="1" id="KW-0805">Transcription regulation</keyword>
<organism evidence="4">
    <name type="scientific">Oppiella nova</name>
    <dbReference type="NCBI Taxonomy" id="334625"/>
    <lineage>
        <taxon>Eukaryota</taxon>
        <taxon>Metazoa</taxon>
        <taxon>Ecdysozoa</taxon>
        <taxon>Arthropoda</taxon>
        <taxon>Chelicerata</taxon>
        <taxon>Arachnida</taxon>
        <taxon>Acari</taxon>
        <taxon>Acariformes</taxon>
        <taxon>Sarcoptiformes</taxon>
        <taxon>Oribatida</taxon>
        <taxon>Brachypylina</taxon>
        <taxon>Oppioidea</taxon>
        <taxon>Oppiidae</taxon>
        <taxon>Oppiella</taxon>
    </lineage>
</organism>
<dbReference type="EMBL" id="OC918299">
    <property type="protein sequence ID" value="CAD7649112.1"/>
    <property type="molecule type" value="Genomic_DNA"/>
</dbReference>
<evidence type="ECO:0000256" key="3">
    <source>
        <dbReference type="ARBA" id="ARBA00023170"/>
    </source>
</evidence>
<name>A0A7R9LYN8_9ACAR</name>
<dbReference type="Proteomes" id="UP000728032">
    <property type="component" value="Unassembled WGS sequence"/>
</dbReference>
<dbReference type="EMBL" id="CAJPVJ010003474">
    <property type="protein sequence ID" value="CAG2167607.1"/>
    <property type="molecule type" value="Genomic_DNA"/>
</dbReference>
<keyword evidence="5" id="KW-1185">Reference proteome</keyword>
<gene>
    <name evidence="4" type="ORF">ONB1V03_LOCUS7104</name>
</gene>
<dbReference type="InterPro" id="IPR035500">
    <property type="entry name" value="NHR-like_dom_sf"/>
</dbReference>
<reference evidence="4" key="1">
    <citation type="submission" date="2020-11" db="EMBL/GenBank/DDBJ databases">
        <authorList>
            <person name="Tran Van P."/>
        </authorList>
    </citation>
    <scope>NUCLEOTIDE SEQUENCE</scope>
</reference>
<dbReference type="SUPFAM" id="SSF48508">
    <property type="entry name" value="Nuclear receptor ligand-binding domain"/>
    <property type="match status" value="1"/>
</dbReference>
<evidence type="ECO:0000313" key="5">
    <source>
        <dbReference type="Proteomes" id="UP000728032"/>
    </source>
</evidence>
<protein>
    <submittedName>
        <fullName evidence="4">Uncharacterized protein</fullName>
    </submittedName>
</protein>
<evidence type="ECO:0000313" key="4">
    <source>
        <dbReference type="EMBL" id="CAD7649112.1"/>
    </source>
</evidence>
<dbReference type="OrthoDB" id="6534514at2759"/>
<dbReference type="AlphaFoldDB" id="A0A7R9LYN8"/>
<keyword evidence="2" id="KW-0804">Transcription</keyword>
<evidence type="ECO:0000256" key="1">
    <source>
        <dbReference type="ARBA" id="ARBA00023015"/>
    </source>
</evidence>
<evidence type="ECO:0000256" key="2">
    <source>
        <dbReference type="ARBA" id="ARBA00023163"/>
    </source>
</evidence>
<proteinExistence type="predicted"/>
<keyword evidence="3" id="KW-0675">Receptor</keyword>